<dbReference type="OrthoDB" id="4428168at2"/>
<dbReference type="Gene3D" id="3.40.50.300">
    <property type="entry name" value="P-loop containing nucleotide triphosphate hydrolases"/>
    <property type="match status" value="2"/>
</dbReference>
<dbReference type="InterPro" id="IPR003959">
    <property type="entry name" value="ATPase_AAA_core"/>
</dbReference>
<dbReference type="GO" id="GO:0005524">
    <property type="term" value="F:ATP binding"/>
    <property type="evidence" value="ECO:0007669"/>
    <property type="project" value="InterPro"/>
</dbReference>
<dbReference type="SUPFAM" id="SSF52540">
    <property type="entry name" value="P-loop containing nucleoside triphosphate hydrolases"/>
    <property type="match status" value="1"/>
</dbReference>
<reference evidence="3" key="1">
    <citation type="submission" date="2019-07" db="EMBL/GenBank/DDBJ databases">
        <title>Chitinimonas sp. nov., isolated from Ny-Alesund, arctica soil.</title>
        <authorList>
            <person name="Xu Q."/>
            <person name="Peng F."/>
        </authorList>
    </citation>
    <scope>NUCLEOTIDE SEQUENCE [LARGE SCALE GENOMIC DNA]</scope>
    <source>
        <strain evidence="3">R3-44</strain>
    </source>
</reference>
<dbReference type="AlphaFoldDB" id="A0A516SBF0"/>
<sequence length="409" mass="45052">MIKGFYIDNFKSLVDFRLPPTPHQLGSFTCLVGLNGAGKSTVLQAFDFVGHLANGQVASWLKQREWKASDLTSRFLKLKKLIQFELEVEVPGEGRIVWSGAFNTTEMRCTAETVTVDGVEQALHIKDGQLLVAGTDSKPSVQYPVRSMKYEGSTLSFINVRDVHPALGVLKHVAANLRSLDLLSPQSMRRRAKEGADIGYGGERLGAFIHGLPAKDKAALTKALKKFYPQVSELSTTALRAGWKDLRIVEQYDSVQTAPSRLESDARQVNDGLLRVLAILSQVSMSKTTDHSKRIGDLGQSCVLFDEIENGINPELMQKLVRLLLDAERQVIVTTHSPLVLNYLPDDIAREAVLLLYRNSAGHTKVVRLFDLPSTQKKLALLGPGEVFVDTHLEALPAEAMALVKVQAS</sequence>
<keyword evidence="3" id="KW-1185">Reference proteome</keyword>
<protein>
    <submittedName>
        <fullName evidence="2">AAA family ATPase</fullName>
    </submittedName>
</protein>
<proteinExistence type="predicted"/>
<dbReference type="Pfam" id="PF13304">
    <property type="entry name" value="AAA_21"/>
    <property type="match status" value="1"/>
</dbReference>
<dbReference type="PANTHER" id="PTHR40396:SF1">
    <property type="entry name" value="ATPASE AAA-TYPE CORE DOMAIN-CONTAINING PROTEIN"/>
    <property type="match status" value="1"/>
</dbReference>
<gene>
    <name evidence="2" type="ORF">FNU76_03345</name>
</gene>
<dbReference type="Proteomes" id="UP000317550">
    <property type="component" value="Chromosome"/>
</dbReference>
<dbReference type="InterPro" id="IPR027417">
    <property type="entry name" value="P-loop_NTPase"/>
</dbReference>
<name>A0A516SBF0_9NEIS</name>
<dbReference type="GO" id="GO:0016887">
    <property type="term" value="F:ATP hydrolysis activity"/>
    <property type="evidence" value="ECO:0007669"/>
    <property type="project" value="InterPro"/>
</dbReference>
<evidence type="ECO:0000313" key="3">
    <source>
        <dbReference type="Proteomes" id="UP000317550"/>
    </source>
</evidence>
<accession>A0A516SBF0</accession>
<feature type="domain" description="ATPase AAA-type core" evidence="1">
    <location>
        <begin position="265"/>
        <end position="342"/>
    </location>
</feature>
<evidence type="ECO:0000259" key="1">
    <source>
        <dbReference type="Pfam" id="PF13304"/>
    </source>
</evidence>
<dbReference type="KEGG" id="cari:FNU76_03345"/>
<dbReference type="RefSeq" id="WP_143856394.1">
    <property type="nucleotide sequence ID" value="NZ_CP041730.1"/>
</dbReference>
<organism evidence="2 3">
    <name type="scientific">Chitinimonas arctica</name>
    <dbReference type="NCBI Taxonomy" id="2594795"/>
    <lineage>
        <taxon>Bacteria</taxon>
        <taxon>Pseudomonadati</taxon>
        <taxon>Pseudomonadota</taxon>
        <taxon>Betaproteobacteria</taxon>
        <taxon>Neisseriales</taxon>
        <taxon>Chitinibacteraceae</taxon>
        <taxon>Chitinimonas</taxon>
    </lineage>
</organism>
<evidence type="ECO:0000313" key="2">
    <source>
        <dbReference type="EMBL" id="QDQ25469.1"/>
    </source>
</evidence>
<dbReference type="EMBL" id="CP041730">
    <property type="protein sequence ID" value="QDQ25469.1"/>
    <property type="molecule type" value="Genomic_DNA"/>
</dbReference>
<dbReference type="PANTHER" id="PTHR40396">
    <property type="entry name" value="ATPASE-LIKE PROTEIN"/>
    <property type="match status" value="1"/>
</dbReference>